<dbReference type="EMBL" id="JALLBG020000277">
    <property type="protein sequence ID" value="KAL3757015.1"/>
    <property type="molecule type" value="Genomic_DNA"/>
</dbReference>
<accession>A0ABD3LZ41</accession>
<sequence>MIMVWERKKEKKKKEEEAMVGSTKYSLQEYLWVIVFRKRPTSDGLYDPKKKMSYT</sequence>
<protein>
    <submittedName>
        <fullName evidence="1">Uncharacterized protein</fullName>
    </submittedName>
</protein>
<dbReference type="Proteomes" id="UP001530293">
    <property type="component" value="Unassembled WGS sequence"/>
</dbReference>
<dbReference type="AlphaFoldDB" id="A0ABD3LZ41"/>
<evidence type="ECO:0000313" key="1">
    <source>
        <dbReference type="EMBL" id="KAL3757015.1"/>
    </source>
</evidence>
<gene>
    <name evidence="1" type="ORF">ACHAWU_005377</name>
</gene>
<keyword evidence="2" id="KW-1185">Reference proteome</keyword>
<comment type="caution">
    <text evidence="1">The sequence shown here is derived from an EMBL/GenBank/DDBJ whole genome shotgun (WGS) entry which is preliminary data.</text>
</comment>
<name>A0ABD3LZ41_9STRA</name>
<organism evidence="1 2">
    <name type="scientific">Discostella pseudostelligera</name>
    <dbReference type="NCBI Taxonomy" id="259834"/>
    <lineage>
        <taxon>Eukaryota</taxon>
        <taxon>Sar</taxon>
        <taxon>Stramenopiles</taxon>
        <taxon>Ochrophyta</taxon>
        <taxon>Bacillariophyta</taxon>
        <taxon>Coscinodiscophyceae</taxon>
        <taxon>Thalassiosirophycidae</taxon>
        <taxon>Stephanodiscales</taxon>
        <taxon>Stephanodiscaceae</taxon>
        <taxon>Discostella</taxon>
    </lineage>
</organism>
<reference evidence="1 2" key="1">
    <citation type="submission" date="2024-10" db="EMBL/GenBank/DDBJ databases">
        <title>Updated reference genomes for cyclostephanoid diatoms.</title>
        <authorList>
            <person name="Roberts W.R."/>
            <person name="Alverson A.J."/>
        </authorList>
    </citation>
    <scope>NUCLEOTIDE SEQUENCE [LARGE SCALE GENOMIC DNA]</scope>
    <source>
        <strain evidence="1 2">AJA232-27</strain>
    </source>
</reference>
<proteinExistence type="predicted"/>
<evidence type="ECO:0000313" key="2">
    <source>
        <dbReference type="Proteomes" id="UP001530293"/>
    </source>
</evidence>